<feature type="compositionally biased region" description="Basic and acidic residues" evidence="1">
    <location>
        <begin position="1"/>
        <end position="23"/>
    </location>
</feature>
<evidence type="ECO:0000256" key="1">
    <source>
        <dbReference type="SAM" id="MobiDB-lite"/>
    </source>
</evidence>
<feature type="region of interest" description="Disordered" evidence="1">
    <location>
        <begin position="224"/>
        <end position="265"/>
    </location>
</feature>
<proteinExistence type="predicted"/>
<dbReference type="AlphaFoldDB" id="A0ABD1S3B3"/>
<evidence type="ECO:0000313" key="2">
    <source>
        <dbReference type="EMBL" id="KAL2494393.1"/>
    </source>
</evidence>
<sequence>MRSKQNDKKEKDGADGSSSRDKSSSSNHVNGSDDKPPNGNESFDWPDAVLAITALEKAVHDALSSDFQKENVTTYLAWHGMAYKPEPTRRFIINMPCSCALNTEPSTDTGSQGGHRMRSDAQIRVHIRGHVDTPNLLGKDLNGGDGLQPPTKSLRQAMPNFFTFILKFKCIQKEVLACLEARENKAFFSQGDPLAPFQSSTVHSGDVIFCIQKLLNEVSPIFERQKKESSRQKKGKGVARPSKVMNPGEGGRINPRTHKMNLGLAPEKMDRVEEWVEYIRELSGGHEDQKSDPSY</sequence>
<name>A0ABD1S3B3_9LAMI</name>
<keyword evidence="3" id="KW-1185">Reference proteome</keyword>
<accession>A0ABD1S3B3</accession>
<gene>
    <name evidence="2" type="ORF">Fot_38150</name>
</gene>
<dbReference type="EMBL" id="JBFOLJ010000011">
    <property type="protein sequence ID" value="KAL2494393.1"/>
    <property type="molecule type" value="Genomic_DNA"/>
</dbReference>
<organism evidence="2 3">
    <name type="scientific">Forsythia ovata</name>
    <dbReference type="NCBI Taxonomy" id="205694"/>
    <lineage>
        <taxon>Eukaryota</taxon>
        <taxon>Viridiplantae</taxon>
        <taxon>Streptophyta</taxon>
        <taxon>Embryophyta</taxon>
        <taxon>Tracheophyta</taxon>
        <taxon>Spermatophyta</taxon>
        <taxon>Magnoliopsida</taxon>
        <taxon>eudicotyledons</taxon>
        <taxon>Gunneridae</taxon>
        <taxon>Pentapetalae</taxon>
        <taxon>asterids</taxon>
        <taxon>lamiids</taxon>
        <taxon>Lamiales</taxon>
        <taxon>Oleaceae</taxon>
        <taxon>Forsythieae</taxon>
        <taxon>Forsythia</taxon>
    </lineage>
</organism>
<comment type="caution">
    <text evidence="2">The sequence shown here is derived from an EMBL/GenBank/DDBJ whole genome shotgun (WGS) entry which is preliminary data.</text>
</comment>
<reference evidence="3" key="1">
    <citation type="submission" date="2024-07" db="EMBL/GenBank/DDBJ databases">
        <title>Two chromosome-level genome assemblies of Korean endemic species Abeliophyllum distichum and Forsythia ovata (Oleaceae).</title>
        <authorList>
            <person name="Jang H."/>
        </authorList>
    </citation>
    <scope>NUCLEOTIDE SEQUENCE [LARGE SCALE GENOMIC DNA]</scope>
</reference>
<dbReference type="Proteomes" id="UP001604277">
    <property type="component" value="Unassembled WGS sequence"/>
</dbReference>
<evidence type="ECO:0000313" key="3">
    <source>
        <dbReference type="Proteomes" id="UP001604277"/>
    </source>
</evidence>
<feature type="region of interest" description="Disordered" evidence="1">
    <location>
        <begin position="1"/>
        <end position="44"/>
    </location>
</feature>
<protein>
    <submittedName>
        <fullName evidence="2">Uncharacterized protein</fullName>
    </submittedName>
</protein>